<dbReference type="AlphaFoldDB" id="A0AB39PQ15"/>
<keyword evidence="6" id="KW-0406">Ion transport</keyword>
<name>A0AB39PQ15_9ACTN</name>
<reference evidence="10" key="1">
    <citation type="submission" date="2024-07" db="EMBL/GenBank/DDBJ databases">
        <authorList>
            <person name="Yu S.T."/>
        </authorList>
    </citation>
    <scope>NUCLEOTIDE SEQUENCE</scope>
    <source>
        <strain evidence="10">R28</strain>
    </source>
</reference>
<feature type="domain" description="Cation/H+ exchanger transmembrane" evidence="9">
    <location>
        <begin position="13"/>
        <end position="398"/>
    </location>
</feature>
<feature type="transmembrane region" description="Helical" evidence="8">
    <location>
        <begin position="6"/>
        <end position="22"/>
    </location>
</feature>
<dbReference type="GO" id="GO:1902600">
    <property type="term" value="P:proton transmembrane transport"/>
    <property type="evidence" value="ECO:0007669"/>
    <property type="project" value="InterPro"/>
</dbReference>
<dbReference type="EMBL" id="CP163439">
    <property type="protein sequence ID" value="XDQ32815.1"/>
    <property type="molecule type" value="Genomic_DNA"/>
</dbReference>
<evidence type="ECO:0000256" key="1">
    <source>
        <dbReference type="ARBA" id="ARBA00004651"/>
    </source>
</evidence>
<sequence length="439" mass="45924">MSGGSAWTGAAVAAVTAGYALFSRRLASTPVSAPMVFTGFGVLIGPIGLDVLDLDHDAGPILTLIEAALALLLFTDSMTVRRRDLRTGGFLPLRLLAIGLPLSIGLGWLLAWPLLPGLTLWEFALLGAVLAPTDAALGKTASSSPRVPPLVRNGLNVESGLNDGLALPFFLMFLAALPGTVASEEGVGGVFWRALVVSTAVGLAFGWLGGWLLTLARARGWVTGEWQQVVVLAVAFCAYSVATALDGSGFIATWMGGFAFGVALRKGEPTGAEPAKERPAEPADLAEYVGGLLGTLSFLVFGAVLLGPTLEHLDWRIITYAVLSLTVVRMLPVALAIAGTGMRLPTLAYVGWFGPRGLASVVFGLLLVEDHVPGIELLGRVIAATIGLSILLHGMSAPYFANLYGNWYDAATVTTPALREAQDTPEGFGKQHGGSRRLR</sequence>
<keyword evidence="2" id="KW-0813">Transport</keyword>
<evidence type="ECO:0000259" key="9">
    <source>
        <dbReference type="Pfam" id="PF00999"/>
    </source>
</evidence>
<dbReference type="InterPro" id="IPR006153">
    <property type="entry name" value="Cation/H_exchanger_TM"/>
</dbReference>
<evidence type="ECO:0000256" key="3">
    <source>
        <dbReference type="ARBA" id="ARBA00022449"/>
    </source>
</evidence>
<evidence type="ECO:0000256" key="8">
    <source>
        <dbReference type="SAM" id="Phobius"/>
    </source>
</evidence>
<feature type="transmembrane region" description="Helical" evidence="8">
    <location>
        <begin position="380"/>
        <end position="401"/>
    </location>
</feature>
<evidence type="ECO:0000256" key="2">
    <source>
        <dbReference type="ARBA" id="ARBA00022448"/>
    </source>
</evidence>
<feature type="transmembrane region" description="Helical" evidence="8">
    <location>
        <begin position="233"/>
        <end position="264"/>
    </location>
</feature>
<evidence type="ECO:0000256" key="7">
    <source>
        <dbReference type="ARBA" id="ARBA00023136"/>
    </source>
</evidence>
<feature type="transmembrane region" description="Helical" evidence="8">
    <location>
        <begin position="34"/>
        <end position="52"/>
    </location>
</feature>
<dbReference type="PANTHER" id="PTHR32507">
    <property type="entry name" value="NA(+)/H(+) ANTIPORTER 1"/>
    <property type="match status" value="1"/>
</dbReference>
<keyword evidence="4 8" id="KW-0812">Transmembrane</keyword>
<accession>A0AB39PQ15</accession>
<feature type="transmembrane region" description="Helical" evidence="8">
    <location>
        <begin position="285"/>
        <end position="305"/>
    </location>
</feature>
<feature type="transmembrane region" description="Helical" evidence="8">
    <location>
        <begin position="317"/>
        <end position="337"/>
    </location>
</feature>
<keyword evidence="7 8" id="KW-0472">Membrane</keyword>
<organism evidence="10">
    <name type="scientific">Streptomyces sp. R28</name>
    <dbReference type="NCBI Taxonomy" id="3238628"/>
    <lineage>
        <taxon>Bacteria</taxon>
        <taxon>Bacillati</taxon>
        <taxon>Actinomycetota</taxon>
        <taxon>Actinomycetes</taxon>
        <taxon>Kitasatosporales</taxon>
        <taxon>Streptomycetaceae</taxon>
        <taxon>Streptomyces</taxon>
    </lineage>
</organism>
<evidence type="ECO:0000256" key="6">
    <source>
        <dbReference type="ARBA" id="ARBA00023065"/>
    </source>
</evidence>
<feature type="transmembrane region" description="Helical" evidence="8">
    <location>
        <begin position="190"/>
        <end position="213"/>
    </location>
</feature>
<keyword evidence="5 8" id="KW-1133">Transmembrane helix</keyword>
<feature type="transmembrane region" description="Helical" evidence="8">
    <location>
        <begin position="95"/>
        <end position="115"/>
    </location>
</feature>
<comment type="subcellular location">
    <subcellularLocation>
        <location evidence="1">Cell membrane</location>
        <topology evidence="1">Multi-pass membrane protein</topology>
    </subcellularLocation>
</comment>
<evidence type="ECO:0000313" key="10">
    <source>
        <dbReference type="EMBL" id="XDQ32815.1"/>
    </source>
</evidence>
<evidence type="ECO:0000256" key="4">
    <source>
        <dbReference type="ARBA" id="ARBA00022692"/>
    </source>
</evidence>
<protein>
    <submittedName>
        <fullName evidence="10">Cation:proton antiporter</fullName>
    </submittedName>
</protein>
<proteinExistence type="predicted"/>
<gene>
    <name evidence="10" type="ORF">AB5J49_05435</name>
</gene>
<dbReference type="PANTHER" id="PTHR32507:SF8">
    <property type="entry name" value="CNH1P"/>
    <property type="match status" value="1"/>
</dbReference>
<feature type="transmembrane region" description="Helical" evidence="8">
    <location>
        <begin position="349"/>
        <end position="368"/>
    </location>
</feature>
<dbReference type="RefSeq" id="WP_369167310.1">
    <property type="nucleotide sequence ID" value="NZ_CP163439.1"/>
</dbReference>
<dbReference type="GO" id="GO:0005886">
    <property type="term" value="C:plasma membrane"/>
    <property type="evidence" value="ECO:0007669"/>
    <property type="project" value="UniProtKB-SubCell"/>
</dbReference>
<feature type="transmembrane region" description="Helical" evidence="8">
    <location>
        <begin position="165"/>
        <end position="183"/>
    </location>
</feature>
<dbReference type="GO" id="GO:0015297">
    <property type="term" value="F:antiporter activity"/>
    <property type="evidence" value="ECO:0007669"/>
    <property type="project" value="UniProtKB-KW"/>
</dbReference>
<feature type="transmembrane region" description="Helical" evidence="8">
    <location>
        <begin position="58"/>
        <end position="74"/>
    </location>
</feature>
<dbReference type="Pfam" id="PF00999">
    <property type="entry name" value="Na_H_Exchanger"/>
    <property type="match status" value="1"/>
</dbReference>
<evidence type="ECO:0000256" key="5">
    <source>
        <dbReference type="ARBA" id="ARBA00022989"/>
    </source>
</evidence>
<keyword evidence="3" id="KW-0050">Antiport</keyword>